<evidence type="ECO:0000313" key="7">
    <source>
        <dbReference type="EMBL" id="VEU21717.1"/>
    </source>
</evidence>
<feature type="domain" description="EngB-type G" evidence="6">
    <location>
        <begin position="108"/>
        <end position="291"/>
    </location>
</feature>
<organism evidence="7 8">
    <name type="scientific">Brettanomyces naardenensis</name>
    <name type="common">Yeast</name>
    <dbReference type="NCBI Taxonomy" id="13370"/>
    <lineage>
        <taxon>Eukaryota</taxon>
        <taxon>Fungi</taxon>
        <taxon>Dikarya</taxon>
        <taxon>Ascomycota</taxon>
        <taxon>Saccharomycotina</taxon>
        <taxon>Pichiomycetes</taxon>
        <taxon>Pichiales</taxon>
        <taxon>Pichiaceae</taxon>
        <taxon>Brettanomyces</taxon>
    </lineage>
</organism>
<protein>
    <submittedName>
        <fullName evidence="7">DEKNAAC102598</fullName>
    </submittedName>
</protein>
<keyword evidence="1" id="KW-0479">Metal-binding</keyword>
<evidence type="ECO:0000256" key="4">
    <source>
        <dbReference type="ARBA" id="ARBA00023134"/>
    </source>
</evidence>
<sequence length="328" mass="37781">MEHFQTRSSMKITPKVSRSQESAISSFFNESRIIQDWSIFNYEEIPGERKRLDLENEISEGVEAELEGSEEKEKDDDETEQDGDIEDSEKLDDITLNRSQLARSRANNLPELLLMGRCNVGKSSLINALLTNNRQNVKTYAKVRQRAGYTLCLNFYNIGGMFRIVDSPGYGQKGKQWQGELVFQYLQNRRVMRNCYLMLDSKVGLNQYDELIINNLVQLGVPFDVVFNKIDKIPNGHEIEHLENLIDNSILAELKIQPRYYFVNSVDTSKGIGYRSGISELRLGMIESCGLSVNRKSLRPVKRSREAEEKLKRRKLKNVKMIVNTPKD</sequence>
<dbReference type="InterPro" id="IPR027417">
    <property type="entry name" value="P-loop_NTPase"/>
</dbReference>
<evidence type="ECO:0000259" key="6">
    <source>
        <dbReference type="PROSITE" id="PS51706"/>
    </source>
</evidence>
<dbReference type="Gene3D" id="3.40.50.300">
    <property type="entry name" value="P-loop containing nucleotide triphosphate hydrolases"/>
    <property type="match status" value="1"/>
</dbReference>
<dbReference type="InterPro" id="IPR052279">
    <property type="entry name" value="EngB_GTPase"/>
</dbReference>
<dbReference type="Pfam" id="PF01926">
    <property type="entry name" value="MMR_HSR1"/>
    <property type="match status" value="1"/>
</dbReference>
<dbReference type="GO" id="GO:0005525">
    <property type="term" value="F:GTP binding"/>
    <property type="evidence" value="ECO:0007669"/>
    <property type="project" value="UniProtKB-KW"/>
</dbReference>
<dbReference type="CDD" id="cd01876">
    <property type="entry name" value="YihA_EngB"/>
    <property type="match status" value="1"/>
</dbReference>
<gene>
    <name evidence="7" type="ORF">BRENAR_LOCUS2450</name>
</gene>
<dbReference type="AlphaFoldDB" id="A0A448YLE4"/>
<dbReference type="InterPro" id="IPR006073">
    <property type="entry name" value="GTP-bd"/>
</dbReference>
<dbReference type="GO" id="GO:0046872">
    <property type="term" value="F:metal ion binding"/>
    <property type="evidence" value="ECO:0007669"/>
    <property type="project" value="UniProtKB-KW"/>
</dbReference>
<reference evidence="7 8" key="1">
    <citation type="submission" date="2018-12" db="EMBL/GenBank/DDBJ databases">
        <authorList>
            <person name="Tiukova I."/>
            <person name="Dainat J."/>
        </authorList>
    </citation>
    <scope>NUCLEOTIDE SEQUENCE [LARGE SCALE GENOMIC DNA]</scope>
</reference>
<keyword evidence="2" id="KW-0547">Nucleotide-binding</keyword>
<dbReference type="FunCoup" id="A0A448YLE4">
    <property type="interactions" value="246"/>
</dbReference>
<evidence type="ECO:0000256" key="2">
    <source>
        <dbReference type="ARBA" id="ARBA00022741"/>
    </source>
</evidence>
<dbReference type="InParanoid" id="A0A448YLE4"/>
<keyword evidence="3" id="KW-0460">Magnesium</keyword>
<accession>A0A448YLE4</accession>
<evidence type="ECO:0000256" key="5">
    <source>
        <dbReference type="SAM" id="MobiDB-lite"/>
    </source>
</evidence>
<evidence type="ECO:0000256" key="3">
    <source>
        <dbReference type="ARBA" id="ARBA00022842"/>
    </source>
</evidence>
<dbReference type="InterPro" id="IPR030393">
    <property type="entry name" value="G_ENGB_dom"/>
</dbReference>
<feature type="region of interest" description="Disordered" evidence="5">
    <location>
        <begin position="51"/>
        <end position="90"/>
    </location>
</feature>
<name>A0A448YLE4_BRENA</name>
<dbReference type="SUPFAM" id="SSF52540">
    <property type="entry name" value="P-loop containing nucleoside triphosphate hydrolases"/>
    <property type="match status" value="1"/>
</dbReference>
<dbReference type="EMBL" id="CAACVR010000012">
    <property type="protein sequence ID" value="VEU21717.1"/>
    <property type="molecule type" value="Genomic_DNA"/>
</dbReference>
<dbReference type="OrthoDB" id="391988at2759"/>
<feature type="compositionally biased region" description="Acidic residues" evidence="5">
    <location>
        <begin position="55"/>
        <end position="90"/>
    </location>
</feature>
<evidence type="ECO:0000313" key="8">
    <source>
        <dbReference type="Proteomes" id="UP000290900"/>
    </source>
</evidence>
<evidence type="ECO:0000256" key="1">
    <source>
        <dbReference type="ARBA" id="ARBA00022723"/>
    </source>
</evidence>
<feature type="region of interest" description="Disordered" evidence="5">
    <location>
        <begin position="1"/>
        <end position="20"/>
    </location>
</feature>
<dbReference type="PROSITE" id="PS51706">
    <property type="entry name" value="G_ENGB"/>
    <property type="match status" value="1"/>
</dbReference>
<dbReference type="Proteomes" id="UP000290900">
    <property type="component" value="Unassembled WGS sequence"/>
</dbReference>
<proteinExistence type="predicted"/>
<dbReference type="GO" id="GO:0005739">
    <property type="term" value="C:mitochondrion"/>
    <property type="evidence" value="ECO:0007669"/>
    <property type="project" value="TreeGrafter"/>
</dbReference>
<keyword evidence="4" id="KW-0342">GTP-binding</keyword>
<keyword evidence="8" id="KW-1185">Reference proteome</keyword>
<dbReference type="STRING" id="13370.A0A448YLE4"/>
<dbReference type="PANTHER" id="PTHR46498:SF1">
    <property type="entry name" value="GTP-BINDING PROTEIN 8"/>
    <property type="match status" value="1"/>
</dbReference>
<dbReference type="PANTHER" id="PTHR46498">
    <property type="entry name" value="GTP-BINDING PROTEIN 8"/>
    <property type="match status" value="1"/>
</dbReference>